<evidence type="ECO:0000256" key="3">
    <source>
        <dbReference type="ARBA" id="ARBA00022989"/>
    </source>
</evidence>
<protein>
    <recommendedName>
        <fullName evidence="5">Signal peptidase I</fullName>
        <ecNumber evidence="5">3.4.21.89</ecNumber>
    </recommendedName>
</protein>
<dbReference type="InterPro" id="IPR019533">
    <property type="entry name" value="Peptidase_S26"/>
</dbReference>
<comment type="subcellular location">
    <subcellularLocation>
        <location evidence="1">Membrane</location>
    </subcellularLocation>
</comment>
<keyword evidence="9" id="KW-1185">Reference proteome</keyword>
<feature type="transmembrane region" description="Helical" evidence="7">
    <location>
        <begin position="28"/>
        <end position="54"/>
    </location>
</feature>
<evidence type="ECO:0000256" key="6">
    <source>
        <dbReference type="SAM" id="MobiDB-lite"/>
    </source>
</evidence>
<evidence type="ECO:0000256" key="2">
    <source>
        <dbReference type="ARBA" id="ARBA00022692"/>
    </source>
</evidence>
<feature type="transmembrane region" description="Helical" evidence="7">
    <location>
        <begin position="165"/>
        <end position="187"/>
    </location>
</feature>
<evidence type="ECO:0000313" key="9">
    <source>
        <dbReference type="Proteomes" id="UP001183794"/>
    </source>
</evidence>
<dbReference type="Proteomes" id="UP001183794">
    <property type="component" value="Unassembled WGS sequence"/>
</dbReference>
<dbReference type="SUPFAM" id="SSF51306">
    <property type="entry name" value="LexA/Signal peptidase"/>
    <property type="match status" value="1"/>
</dbReference>
<evidence type="ECO:0000256" key="5">
    <source>
        <dbReference type="NCBIfam" id="TIGR02228"/>
    </source>
</evidence>
<sequence>METRSDARRSHQATDQPRHRQAVKEPGIWRGVLSGMFTTVLVGLLLILGAVVVVPKMLGGAGLTVLSSSMEPTYSPGDMVISVPQDSYAVGDVVTFQPVSGDPTLITHRIVAHRTGDTAISYVTRGDANGNNDNPIVGGQIMGKVIYHVPYVGHVSLAVGEHRNLLIGAAATGLFGYAIYAIASGLIQDRRRKQAEKS</sequence>
<dbReference type="PRINTS" id="PR00728">
    <property type="entry name" value="SIGNALPTASE"/>
</dbReference>
<reference evidence="8 9" key="1">
    <citation type="submission" date="2023-07" db="EMBL/GenBank/DDBJ databases">
        <title>Sequencing the genomes of 1000 actinobacteria strains.</title>
        <authorList>
            <person name="Klenk H.-P."/>
        </authorList>
    </citation>
    <scope>NUCLEOTIDE SEQUENCE [LARGE SCALE GENOMIC DNA]</scope>
    <source>
        <strain evidence="8 9">DSM 22966</strain>
    </source>
</reference>
<name>A0ABU2AYK7_9MICC</name>
<dbReference type="InterPro" id="IPR036286">
    <property type="entry name" value="LexA/Signal_pep-like_sf"/>
</dbReference>
<dbReference type="GO" id="GO:0016787">
    <property type="term" value="F:hydrolase activity"/>
    <property type="evidence" value="ECO:0007669"/>
    <property type="project" value="UniProtKB-KW"/>
</dbReference>
<dbReference type="InterPro" id="IPR001733">
    <property type="entry name" value="Peptidase_S26B"/>
</dbReference>
<dbReference type="PANTHER" id="PTHR10806:SF6">
    <property type="entry name" value="SIGNAL PEPTIDASE COMPLEX CATALYTIC SUBUNIT SEC11"/>
    <property type="match status" value="1"/>
</dbReference>
<evidence type="ECO:0000256" key="4">
    <source>
        <dbReference type="ARBA" id="ARBA00023136"/>
    </source>
</evidence>
<dbReference type="CDD" id="cd06530">
    <property type="entry name" value="S26_SPase_I"/>
    <property type="match status" value="1"/>
</dbReference>
<keyword evidence="4 7" id="KW-0472">Membrane</keyword>
<keyword evidence="8" id="KW-0378">Hydrolase</keyword>
<evidence type="ECO:0000313" key="8">
    <source>
        <dbReference type="EMBL" id="MDR7345859.1"/>
    </source>
</evidence>
<dbReference type="EC" id="3.4.21.89" evidence="5"/>
<evidence type="ECO:0000256" key="7">
    <source>
        <dbReference type="SAM" id="Phobius"/>
    </source>
</evidence>
<comment type="caution">
    <text evidence="8">The sequence shown here is derived from an EMBL/GenBank/DDBJ whole genome shotgun (WGS) entry which is preliminary data.</text>
</comment>
<accession>A0ABU2AYK7</accession>
<keyword evidence="2 7" id="KW-0812">Transmembrane</keyword>
<dbReference type="EMBL" id="JAVDYJ010000001">
    <property type="protein sequence ID" value="MDR7345859.1"/>
    <property type="molecule type" value="Genomic_DNA"/>
</dbReference>
<organism evidence="8 9">
    <name type="scientific">Enteractinococcus fodinae</name>
    <dbReference type="NCBI Taxonomy" id="684663"/>
    <lineage>
        <taxon>Bacteria</taxon>
        <taxon>Bacillati</taxon>
        <taxon>Actinomycetota</taxon>
        <taxon>Actinomycetes</taxon>
        <taxon>Micrococcales</taxon>
        <taxon>Micrococcaceae</taxon>
    </lineage>
</organism>
<keyword evidence="3 7" id="KW-1133">Transmembrane helix</keyword>
<evidence type="ECO:0000256" key="1">
    <source>
        <dbReference type="ARBA" id="ARBA00004370"/>
    </source>
</evidence>
<dbReference type="RefSeq" id="WP_310170072.1">
    <property type="nucleotide sequence ID" value="NZ_BAABHE010000002.1"/>
</dbReference>
<dbReference type="PANTHER" id="PTHR10806">
    <property type="entry name" value="SIGNAL PEPTIDASE COMPLEX CATALYTIC SUBUNIT SEC11"/>
    <property type="match status" value="1"/>
</dbReference>
<gene>
    <name evidence="8" type="ORF">J2S62_000116</name>
</gene>
<dbReference type="NCBIfam" id="TIGR02228">
    <property type="entry name" value="sigpep_I_arch"/>
    <property type="match status" value="1"/>
</dbReference>
<feature type="region of interest" description="Disordered" evidence="6">
    <location>
        <begin position="1"/>
        <end position="22"/>
    </location>
</feature>
<proteinExistence type="predicted"/>